<keyword evidence="1" id="KW-1133">Transmembrane helix</keyword>
<sequence length="242" mass="26445">MKVDQAAIIWTMGIMIVGAGFASFPPQAEQSSEAPSTGISRSGQMAQQGIAKIQGINTFENNDLVSKSVDTLTNEVTISAWVEPNYGDLSDEYTILSKENSFILSINNVLPPKYVAKLAIYDGMRWTEITSTTSIQGLSHIVGVINGNMVLLYVNGALEQQIQMENVFVVDSGRLDIREAELSHSEANVVVGAYVSTARHSSGDVLNKFSGIVHDVKIYDDEALSGQQIEELYWTEFSDISQ</sequence>
<evidence type="ECO:0008006" key="4">
    <source>
        <dbReference type="Google" id="ProtNLM"/>
    </source>
</evidence>
<dbReference type="InterPro" id="IPR013320">
    <property type="entry name" value="ConA-like_dom_sf"/>
</dbReference>
<name>A0A3G1B3A1_9ARCH</name>
<organism evidence="2 3">
    <name type="scientific">Candidatus Nitrosotenuis cloacae</name>
    <dbReference type="NCBI Taxonomy" id="1603555"/>
    <lineage>
        <taxon>Archaea</taxon>
        <taxon>Nitrososphaerota</taxon>
        <taxon>Candidatus Nitrosotenuis</taxon>
    </lineage>
</organism>
<gene>
    <name evidence="2" type="ORF">SU86_007485</name>
</gene>
<feature type="transmembrane region" description="Helical" evidence="1">
    <location>
        <begin position="7"/>
        <end position="24"/>
    </location>
</feature>
<protein>
    <recommendedName>
        <fullName evidence="4">LamG-like jellyroll fold domain-containing protein</fullName>
    </recommendedName>
</protein>
<keyword evidence="1" id="KW-0472">Membrane</keyword>
<accession>A0A3G1B3A1</accession>
<proteinExistence type="predicted"/>
<dbReference type="EMBL" id="CP011097">
    <property type="protein sequence ID" value="AJZ76229.1"/>
    <property type="molecule type" value="Genomic_DNA"/>
</dbReference>
<dbReference type="SUPFAM" id="SSF49899">
    <property type="entry name" value="Concanavalin A-like lectins/glucanases"/>
    <property type="match status" value="1"/>
</dbReference>
<dbReference type="AlphaFoldDB" id="A0A3G1B3A1"/>
<dbReference type="GeneID" id="24874398"/>
<evidence type="ECO:0000256" key="1">
    <source>
        <dbReference type="SAM" id="Phobius"/>
    </source>
</evidence>
<dbReference type="RefSeq" id="WP_048186918.1">
    <property type="nucleotide sequence ID" value="NZ_CP011097.1"/>
</dbReference>
<evidence type="ECO:0000313" key="3">
    <source>
        <dbReference type="Proteomes" id="UP000266745"/>
    </source>
</evidence>
<reference evidence="2 3" key="1">
    <citation type="journal article" date="2016" name="Sci. Rep.">
        <title>A novel ammonia-oxidizing archaeon from wastewater treatment plant: Its enrichment, physiological and genomic characteristics.</title>
        <authorList>
            <person name="Li Y."/>
            <person name="Ding K."/>
            <person name="Wen X."/>
            <person name="Zhang B."/>
            <person name="Shen B."/>
            <person name="Yang Y."/>
        </authorList>
    </citation>
    <scope>NUCLEOTIDE SEQUENCE [LARGE SCALE GENOMIC DNA]</scope>
    <source>
        <strain evidence="2 3">SAT1</strain>
    </source>
</reference>
<dbReference type="Pfam" id="PF13385">
    <property type="entry name" value="Laminin_G_3"/>
    <property type="match status" value="1"/>
</dbReference>
<keyword evidence="3" id="KW-1185">Reference proteome</keyword>
<dbReference type="Gene3D" id="2.60.120.200">
    <property type="match status" value="1"/>
</dbReference>
<dbReference type="KEGG" id="tah:SU86_007485"/>
<dbReference type="OrthoDB" id="12280at2157"/>
<keyword evidence="1" id="KW-0812">Transmembrane</keyword>
<dbReference type="Proteomes" id="UP000266745">
    <property type="component" value="Chromosome"/>
</dbReference>
<evidence type="ECO:0000313" key="2">
    <source>
        <dbReference type="EMBL" id="AJZ76229.1"/>
    </source>
</evidence>